<feature type="transmembrane region" description="Helical" evidence="1">
    <location>
        <begin position="50"/>
        <end position="72"/>
    </location>
</feature>
<proteinExistence type="predicted"/>
<keyword evidence="3" id="KW-1185">Reference proteome</keyword>
<dbReference type="Proteomes" id="UP000276899">
    <property type="component" value="Chromosome"/>
</dbReference>
<keyword evidence="1" id="KW-1133">Transmembrane helix</keyword>
<keyword evidence="1" id="KW-0472">Membrane</keyword>
<feature type="transmembrane region" description="Helical" evidence="1">
    <location>
        <begin position="93"/>
        <end position="110"/>
    </location>
</feature>
<dbReference type="InterPro" id="IPR015943">
    <property type="entry name" value="WD40/YVTN_repeat-like_dom_sf"/>
</dbReference>
<feature type="transmembrane region" description="Helical" evidence="1">
    <location>
        <begin position="157"/>
        <end position="182"/>
    </location>
</feature>
<dbReference type="RefSeq" id="WP_026426358.1">
    <property type="nucleotide sequence ID" value="NZ_CBCRWE010000003.1"/>
</dbReference>
<feature type="transmembrane region" description="Helical" evidence="1">
    <location>
        <begin position="17"/>
        <end position="38"/>
    </location>
</feature>
<dbReference type="AlphaFoldDB" id="A0A3S4TBF9"/>
<evidence type="ECO:0000313" key="3">
    <source>
        <dbReference type="Proteomes" id="UP000276899"/>
    </source>
</evidence>
<name>A0A3S4TBF9_9ACTO</name>
<organism evidence="2 3">
    <name type="scientific">Actinomyces slackii</name>
    <dbReference type="NCBI Taxonomy" id="52774"/>
    <lineage>
        <taxon>Bacteria</taxon>
        <taxon>Bacillati</taxon>
        <taxon>Actinomycetota</taxon>
        <taxon>Actinomycetes</taxon>
        <taxon>Actinomycetales</taxon>
        <taxon>Actinomycetaceae</taxon>
        <taxon>Actinomyces</taxon>
    </lineage>
</organism>
<sequence>MDSTSFRRLTSRLPDPLLAAGLGALAAGIAAFAVAIWYQVSRSETDPAFAVLLVLGVIFTGGLVLRIIVAGLEVAFPALHKAIRHSNRGRQTMVVIATVLAFGLTCAMWMNHYFVAGAHLVSSALLTGSVILLGVSRLAFVRRRILQERGTALRRSWAWAAGASLAPALVVGLVMGGVSAALPKPSLLPTATQKLADAVGTDTLPTIPTTAPSGVAWSTRLTGNLDSVALAAGVRGPIVVTAKGVVGLDAADGSTLWSYQAPSDGVRTGLVHDGPSPVVTSPDLRHVAFRVDTADERFSSARARVVVVLDTMTGRVTAQRQSDPELEGIQLTDSAALIGTEVIALEGGRMIGSIPAEEVKDVYAGPAGHSTFILSGPQVDDRYRHNLILVPQSDLSARVTLNNVCSYGSEDVTVQDGWTAQCEGAPATEDNPVWTISAVTIDSIAATGGHQPIERISLGEGAGINAPASEASGSLTTQVQYEYRHDGGDSPGVAVSPVPVNPLSGTVFDPRTRTAAPVSQSGRVGTAIFQYTEPTDAGDRRDRDLRLIPTDGSTPVTLPVRDNGTESSTMVTDSGHVMGQGSVRDAFIPGSAWFPSVMTAPGCVAVVQVEEAGELGRDVRALTVHGLR</sequence>
<gene>
    <name evidence="2" type="ORF">NCTC11923_00678</name>
</gene>
<protein>
    <submittedName>
        <fullName evidence="2">Uncharacterized protein</fullName>
    </submittedName>
</protein>
<keyword evidence="1" id="KW-0812">Transmembrane</keyword>
<reference evidence="2 3" key="1">
    <citation type="submission" date="2018-12" db="EMBL/GenBank/DDBJ databases">
        <authorList>
            <consortium name="Pathogen Informatics"/>
        </authorList>
    </citation>
    <scope>NUCLEOTIDE SEQUENCE [LARGE SCALE GENOMIC DNA]</scope>
    <source>
        <strain evidence="2 3">NCTC11923</strain>
    </source>
</reference>
<evidence type="ECO:0000313" key="2">
    <source>
        <dbReference type="EMBL" id="VEG74059.1"/>
    </source>
</evidence>
<feature type="transmembrane region" description="Helical" evidence="1">
    <location>
        <begin position="116"/>
        <end position="136"/>
    </location>
</feature>
<dbReference type="EMBL" id="LR134363">
    <property type="protein sequence ID" value="VEG74059.1"/>
    <property type="molecule type" value="Genomic_DNA"/>
</dbReference>
<dbReference type="Gene3D" id="2.130.10.10">
    <property type="entry name" value="YVTN repeat-like/Quinoprotein amine dehydrogenase"/>
    <property type="match status" value="1"/>
</dbReference>
<dbReference type="STRING" id="1278298.GCA_000428685_00201"/>
<dbReference type="InterPro" id="IPR011047">
    <property type="entry name" value="Quinoprotein_ADH-like_sf"/>
</dbReference>
<dbReference type="SUPFAM" id="SSF50998">
    <property type="entry name" value="Quinoprotein alcohol dehydrogenase-like"/>
    <property type="match status" value="1"/>
</dbReference>
<evidence type="ECO:0000256" key="1">
    <source>
        <dbReference type="SAM" id="Phobius"/>
    </source>
</evidence>
<dbReference type="KEGG" id="asla:NCTC11923_00678"/>
<accession>A0A3S4TBF9</accession>